<reference evidence="1" key="1">
    <citation type="journal article" date="2015" name="Nature">
        <title>Complex archaea that bridge the gap between prokaryotes and eukaryotes.</title>
        <authorList>
            <person name="Spang A."/>
            <person name="Saw J.H."/>
            <person name="Jorgensen S.L."/>
            <person name="Zaremba-Niedzwiedzka K."/>
            <person name="Martijn J."/>
            <person name="Lind A.E."/>
            <person name="van Eijk R."/>
            <person name="Schleper C."/>
            <person name="Guy L."/>
            <person name="Ettema T.J."/>
        </authorList>
    </citation>
    <scope>NUCLEOTIDE SEQUENCE</scope>
</reference>
<dbReference type="AlphaFoldDB" id="A0A0F9M470"/>
<gene>
    <name evidence="1" type="ORF">LCGC14_1201160</name>
</gene>
<accession>A0A0F9M470</accession>
<comment type="caution">
    <text evidence="1">The sequence shown here is derived from an EMBL/GenBank/DDBJ whole genome shotgun (WGS) entry which is preliminary data.</text>
</comment>
<organism evidence="1">
    <name type="scientific">marine sediment metagenome</name>
    <dbReference type="NCBI Taxonomy" id="412755"/>
    <lineage>
        <taxon>unclassified sequences</taxon>
        <taxon>metagenomes</taxon>
        <taxon>ecological metagenomes</taxon>
    </lineage>
</organism>
<name>A0A0F9M470_9ZZZZ</name>
<proteinExistence type="predicted"/>
<evidence type="ECO:0000313" key="1">
    <source>
        <dbReference type="EMBL" id="KKM94156.1"/>
    </source>
</evidence>
<sequence>MKRRIELLEKELRILKELWLNTKVIATAYTNDPVKDN</sequence>
<protein>
    <submittedName>
        <fullName evidence="1">Uncharacterized protein</fullName>
    </submittedName>
</protein>
<dbReference type="EMBL" id="LAZR01006173">
    <property type="protein sequence ID" value="KKM94156.1"/>
    <property type="molecule type" value="Genomic_DNA"/>
</dbReference>